<evidence type="ECO:0000313" key="2">
    <source>
        <dbReference type="Proteomes" id="UP000515679"/>
    </source>
</evidence>
<gene>
    <name evidence="1" type="ORF">FPL14_20185</name>
</gene>
<dbReference type="RefSeq" id="WP_182299472.1">
    <property type="nucleotide sequence ID" value="NZ_CP041969.1"/>
</dbReference>
<dbReference type="KEGG" id="cchl:FPL14_20185"/>
<accession>A0A7G5C205</accession>
<dbReference type="Gene3D" id="1.10.10.1150">
    <property type="entry name" value="Coenzyme PQQ synthesis protein D (PqqD)"/>
    <property type="match status" value="1"/>
</dbReference>
<protein>
    <submittedName>
        <fullName evidence="1">PqqD family protein</fullName>
    </submittedName>
</protein>
<dbReference type="EMBL" id="CP041969">
    <property type="protein sequence ID" value="QMV43239.1"/>
    <property type="molecule type" value="Genomic_DNA"/>
</dbReference>
<sequence length="86" mass="9630">MWKCANHTEAVEMDGEWIVLDAEKYLITKLNEVGGWIYARIQAGDGLDRLAQAMIDEYGISEEQARNDILVFAAQLIDCGLIENVA</sequence>
<evidence type="ECO:0000313" key="1">
    <source>
        <dbReference type="EMBL" id="QMV43239.1"/>
    </source>
</evidence>
<dbReference type="Pfam" id="PF05402">
    <property type="entry name" value="PqqD"/>
    <property type="match status" value="1"/>
</dbReference>
<reference evidence="1 2" key="1">
    <citation type="submission" date="2019-07" db="EMBL/GenBank/DDBJ databases">
        <authorList>
            <person name="Kim J.K."/>
            <person name="Cheong H.-M."/>
            <person name="Choi Y."/>
            <person name="Hwang K.J."/>
            <person name="Lee S."/>
            <person name="Choi C."/>
        </authorList>
    </citation>
    <scope>NUCLEOTIDE SEQUENCE [LARGE SCALE GENOMIC DNA]</scope>
    <source>
        <strain evidence="1 2">KS 22</strain>
    </source>
</reference>
<keyword evidence="2" id="KW-1185">Reference proteome</keyword>
<dbReference type="Proteomes" id="UP000515679">
    <property type="component" value="Chromosome"/>
</dbReference>
<name>A0A7G5C205_9BACL</name>
<organism evidence="1 2">
    <name type="scientific">Cohnella cholangitidis</name>
    <dbReference type="NCBI Taxonomy" id="2598458"/>
    <lineage>
        <taxon>Bacteria</taxon>
        <taxon>Bacillati</taxon>
        <taxon>Bacillota</taxon>
        <taxon>Bacilli</taxon>
        <taxon>Bacillales</taxon>
        <taxon>Paenibacillaceae</taxon>
        <taxon>Cohnella</taxon>
    </lineage>
</organism>
<dbReference type="AlphaFoldDB" id="A0A7G5C205"/>
<dbReference type="InterPro" id="IPR008792">
    <property type="entry name" value="PQQD"/>
</dbReference>
<proteinExistence type="predicted"/>
<dbReference type="InterPro" id="IPR041881">
    <property type="entry name" value="PqqD_sf"/>
</dbReference>